<gene>
    <name evidence="1" type="ORF">CLV84_0957</name>
</gene>
<comment type="caution">
    <text evidence="1">The sequence shown here is derived from an EMBL/GenBank/DDBJ whole genome shotgun (WGS) entry which is preliminary data.</text>
</comment>
<evidence type="ECO:0000313" key="1">
    <source>
        <dbReference type="EMBL" id="PPK87995.1"/>
    </source>
</evidence>
<proteinExistence type="predicted"/>
<protein>
    <submittedName>
        <fullName evidence="1">Uncharacterized protein</fullName>
    </submittedName>
</protein>
<sequence length="62" mass="6882">MQVILRLGSADQVNQSLQLDLFAVDRARYEDVGVHPVRLSVRVNVNRSTAIGKKLGYCARIA</sequence>
<accession>A0A2S6I927</accession>
<dbReference type="AlphaFoldDB" id="A0A2S6I927"/>
<keyword evidence="2" id="KW-1185">Reference proteome</keyword>
<dbReference type="EMBL" id="PTJC01000005">
    <property type="protein sequence ID" value="PPK87995.1"/>
    <property type="molecule type" value="Genomic_DNA"/>
</dbReference>
<name>A0A2S6I927_9BACT</name>
<organism evidence="1 2">
    <name type="scientific">Neolewinella xylanilytica</name>
    <dbReference type="NCBI Taxonomy" id="1514080"/>
    <lineage>
        <taxon>Bacteria</taxon>
        <taxon>Pseudomonadati</taxon>
        <taxon>Bacteroidota</taxon>
        <taxon>Saprospiria</taxon>
        <taxon>Saprospirales</taxon>
        <taxon>Lewinellaceae</taxon>
        <taxon>Neolewinella</taxon>
    </lineage>
</organism>
<dbReference type="Proteomes" id="UP000237662">
    <property type="component" value="Unassembled WGS sequence"/>
</dbReference>
<reference evidence="1 2" key="1">
    <citation type="submission" date="2018-02" db="EMBL/GenBank/DDBJ databases">
        <title>Genomic Encyclopedia of Archaeal and Bacterial Type Strains, Phase II (KMG-II): from individual species to whole genera.</title>
        <authorList>
            <person name="Goeker M."/>
        </authorList>
    </citation>
    <scope>NUCLEOTIDE SEQUENCE [LARGE SCALE GENOMIC DNA]</scope>
    <source>
        <strain evidence="1 2">DSM 29526</strain>
    </source>
</reference>
<evidence type="ECO:0000313" key="2">
    <source>
        <dbReference type="Proteomes" id="UP000237662"/>
    </source>
</evidence>